<dbReference type="PANTHER" id="PTHR43546">
    <property type="entry name" value="UPF0173 METAL-DEPENDENT HYDROLASE MJ1163-RELATED"/>
    <property type="match status" value="1"/>
</dbReference>
<evidence type="ECO:0000256" key="1">
    <source>
        <dbReference type="ARBA" id="ARBA00022801"/>
    </source>
</evidence>
<dbReference type="InterPro" id="IPR001279">
    <property type="entry name" value="Metallo-B-lactamas"/>
</dbReference>
<dbReference type="InterPro" id="IPR050114">
    <property type="entry name" value="UPF0173_UPF0282_UlaG_hydrolase"/>
</dbReference>
<protein>
    <submittedName>
        <fullName evidence="3">MBL fold metallo-hydrolase</fullName>
    </submittedName>
</protein>
<accession>A0ABX7IBJ9</accession>
<evidence type="ECO:0000313" key="3">
    <source>
        <dbReference type="EMBL" id="QRR03190.1"/>
    </source>
</evidence>
<dbReference type="EMBL" id="CP056775">
    <property type="protein sequence ID" value="QRR03190.1"/>
    <property type="molecule type" value="Genomic_DNA"/>
</dbReference>
<reference evidence="3 4" key="1">
    <citation type="submission" date="2020-06" db="EMBL/GenBank/DDBJ databases">
        <title>Dyadobacter sandarakinus sp. nov., isolated from the soil of the Arctic Yellow River Station.</title>
        <authorList>
            <person name="Zhang Y."/>
            <person name="Peng F."/>
        </authorList>
    </citation>
    <scope>NUCLEOTIDE SEQUENCE [LARGE SCALE GENOMIC DNA]</scope>
    <source>
        <strain evidence="3 4">Q3-56</strain>
    </source>
</reference>
<keyword evidence="1" id="KW-0378">Hydrolase</keyword>
<organism evidence="3 4">
    <name type="scientific">Dyadobacter sandarakinus</name>
    <dbReference type="NCBI Taxonomy" id="2747268"/>
    <lineage>
        <taxon>Bacteria</taxon>
        <taxon>Pseudomonadati</taxon>
        <taxon>Bacteroidota</taxon>
        <taxon>Cytophagia</taxon>
        <taxon>Cytophagales</taxon>
        <taxon>Spirosomataceae</taxon>
        <taxon>Dyadobacter</taxon>
    </lineage>
</organism>
<proteinExistence type="predicted"/>
<dbReference type="InterPro" id="IPR036866">
    <property type="entry name" value="RibonucZ/Hydroxyglut_hydro"/>
</dbReference>
<feature type="domain" description="Metallo-beta-lactamase" evidence="2">
    <location>
        <begin position="33"/>
        <end position="215"/>
    </location>
</feature>
<evidence type="ECO:0000259" key="2">
    <source>
        <dbReference type="Pfam" id="PF12706"/>
    </source>
</evidence>
<dbReference type="RefSeq" id="WP_204658890.1">
    <property type="nucleotide sequence ID" value="NZ_CP056775.1"/>
</dbReference>
<sequence>MKLQLLRNASLVLDVHGKIFLIDPMLAQKEAYDPIPNSANPVRNPIVDLPVSELELQDLISRTDAVLLTHLHNDHWDERARELLPKDITLYTPPEYANIVREQGFTSVVAIDDQVTIDELQIKRTDGHHGTGEIEKMLGSVSGYVIAHEAYRLYIAGDTIWCDEVGAAIADNNPTHIVLNGGGARFTTGTPIIMDISDILTVCRHAPAANVYIVHLESLNHVPESRSDVRAALVSNRFSGRAWAPNDGEKLF</sequence>
<dbReference type="SUPFAM" id="SSF56281">
    <property type="entry name" value="Metallo-hydrolase/oxidoreductase"/>
    <property type="match status" value="1"/>
</dbReference>
<name>A0ABX7IBJ9_9BACT</name>
<dbReference type="Proteomes" id="UP000612680">
    <property type="component" value="Chromosome"/>
</dbReference>
<keyword evidence="4" id="KW-1185">Reference proteome</keyword>
<dbReference type="Gene3D" id="3.60.15.10">
    <property type="entry name" value="Ribonuclease Z/Hydroxyacylglutathione hydrolase-like"/>
    <property type="match status" value="1"/>
</dbReference>
<dbReference type="PANTHER" id="PTHR43546:SF9">
    <property type="entry name" value="L-ASCORBATE-6-PHOSPHATE LACTONASE ULAG-RELATED"/>
    <property type="match status" value="1"/>
</dbReference>
<gene>
    <name evidence="3" type="ORF">HWI92_20870</name>
</gene>
<dbReference type="Pfam" id="PF12706">
    <property type="entry name" value="Lactamase_B_2"/>
    <property type="match status" value="1"/>
</dbReference>
<evidence type="ECO:0000313" key="4">
    <source>
        <dbReference type="Proteomes" id="UP000612680"/>
    </source>
</evidence>